<dbReference type="GO" id="GO:0051959">
    <property type="term" value="F:dynein light intermediate chain binding"/>
    <property type="evidence" value="ECO:0007669"/>
    <property type="project" value="InterPro"/>
</dbReference>
<protein>
    <recommendedName>
        <fullName evidence="5">Dynein heavy chain</fullName>
    </recommendedName>
</protein>
<dbReference type="GO" id="GO:0045505">
    <property type="term" value="F:dynein intermediate chain binding"/>
    <property type="evidence" value="ECO:0007669"/>
    <property type="project" value="InterPro"/>
</dbReference>
<dbReference type="Pfam" id="PF12777">
    <property type="entry name" value="MT"/>
    <property type="match status" value="1"/>
</dbReference>
<keyword evidence="4" id="KW-1185">Reference proteome</keyword>
<dbReference type="GO" id="GO:0097729">
    <property type="term" value="C:9+2 motile cilium"/>
    <property type="evidence" value="ECO:0007669"/>
    <property type="project" value="TreeGrafter"/>
</dbReference>
<dbReference type="Pfam" id="PF12781">
    <property type="entry name" value="AAA_9"/>
    <property type="match status" value="1"/>
</dbReference>
<dbReference type="GO" id="GO:0060294">
    <property type="term" value="P:cilium movement involved in cell motility"/>
    <property type="evidence" value="ECO:0007669"/>
    <property type="project" value="TreeGrafter"/>
</dbReference>
<evidence type="ECO:0008006" key="5">
    <source>
        <dbReference type="Google" id="ProtNLM"/>
    </source>
</evidence>
<proteinExistence type="predicted"/>
<dbReference type="GO" id="GO:0008569">
    <property type="term" value="F:minus-end-directed microtubule motor activity"/>
    <property type="evidence" value="ECO:0007669"/>
    <property type="project" value="TreeGrafter"/>
</dbReference>
<dbReference type="AlphaFoldDB" id="A0AAD7WYK8"/>
<feature type="domain" description="Dynein heavy chain ATP-binding dynein motor region" evidence="2">
    <location>
        <begin position="148"/>
        <end position="266"/>
    </location>
</feature>
<sequence>MHLNENLAKLTAKFEKATADKVKCQQEAESTARTISLANRLVGGLASENVRWAEAVGNFKSQESTLCGDVLLITAFVSYLGYFTKRYRVELMENTWRPYLSQLKVSIPVTPGLDPLTMLMDDADIAAWQNEGLPADRMSTENATILTSYIWTLERALSTGEVVLIENLEEVVDPVLGPLLGRETIKKGRYIKIGDKECEYSPDFRLILHTKLANPHYQPEMQAQCTLINFTVTRDGLEDQLLASVVSMERPDLEELKSNLTKQQNLLSRLSSASGNFGDKITLTTKNIIND</sequence>
<accession>A0AAD7WYK8</accession>
<dbReference type="Gene3D" id="1.20.920.20">
    <property type="match status" value="1"/>
</dbReference>
<dbReference type="Proteomes" id="UP001221898">
    <property type="component" value="Unassembled WGS sequence"/>
</dbReference>
<dbReference type="PANTHER" id="PTHR10676">
    <property type="entry name" value="DYNEIN HEAVY CHAIN FAMILY PROTEIN"/>
    <property type="match status" value="1"/>
</dbReference>
<organism evidence="3 4">
    <name type="scientific">Aldrovandia affinis</name>
    <dbReference type="NCBI Taxonomy" id="143900"/>
    <lineage>
        <taxon>Eukaryota</taxon>
        <taxon>Metazoa</taxon>
        <taxon>Chordata</taxon>
        <taxon>Craniata</taxon>
        <taxon>Vertebrata</taxon>
        <taxon>Euteleostomi</taxon>
        <taxon>Actinopterygii</taxon>
        <taxon>Neopterygii</taxon>
        <taxon>Teleostei</taxon>
        <taxon>Notacanthiformes</taxon>
        <taxon>Halosauridae</taxon>
        <taxon>Aldrovandia</taxon>
    </lineage>
</organism>
<dbReference type="GO" id="GO:0005930">
    <property type="term" value="C:axoneme"/>
    <property type="evidence" value="ECO:0007669"/>
    <property type="project" value="TreeGrafter"/>
</dbReference>
<dbReference type="GO" id="GO:0030286">
    <property type="term" value="C:dynein complex"/>
    <property type="evidence" value="ECO:0007669"/>
    <property type="project" value="InterPro"/>
</dbReference>
<gene>
    <name evidence="3" type="ORF">AAFF_G00082670</name>
</gene>
<evidence type="ECO:0000313" key="3">
    <source>
        <dbReference type="EMBL" id="KAJ8413760.1"/>
    </source>
</evidence>
<dbReference type="EMBL" id="JAINUG010000015">
    <property type="protein sequence ID" value="KAJ8413760.1"/>
    <property type="molecule type" value="Genomic_DNA"/>
</dbReference>
<evidence type="ECO:0000259" key="2">
    <source>
        <dbReference type="Pfam" id="PF12781"/>
    </source>
</evidence>
<evidence type="ECO:0000259" key="1">
    <source>
        <dbReference type="Pfam" id="PF12777"/>
    </source>
</evidence>
<dbReference type="InterPro" id="IPR024743">
    <property type="entry name" value="Dynein_HC_stalk"/>
</dbReference>
<feature type="domain" description="Dynein heavy chain coiled coil stalk" evidence="1">
    <location>
        <begin position="2"/>
        <end position="100"/>
    </location>
</feature>
<comment type="caution">
    <text evidence="3">The sequence shown here is derived from an EMBL/GenBank/DDBJ whole genome shotgun (WGS) entry which is preliminary data.</text>
</comment>
<dbReference type="PANTHER" id="PTHR10676:SF257">
    <property type="entry name" value="DYNEIN AXONEMAL HEAVY CHAIN 9"/>
    <property type="match status" value="1"/>
</dbReference>
<name>A0AAD7WYK8_9TELE</name>
<dbReference type="InterPro" id="IPR026983">
    <property type="entry name" value="DHC"/>
</dbReference>
<dbReference type="InterPro" id="IPR035706">
    <property type="entry name" value="AAA_9"/>
</dbReference>
<dbReference type="InterPro" id="IPR027417">
    <property type="entry name" value="P-loop_NTPase"/>
</dbReference>
<dbReference type="Gene3D" id="3.40.50.300">
    <property type="entry name" value="P-loop containing nucleotide triphosphate hydrolases"/>
    <property type="match status" value="2"/>
</dbReference>
<evidence type="ECO:0000313" key="4">
    <source>
        <dbReference type="Proteomes" id="UP001221898"/>
    </source>
</evidence>
<reference evidence="3" key="1">
    <citation type="journal article" date="2023" name="Science">
        <title>Genome structures resolve the early diversification of teleost fishes.</title>
        <authorList>
            <person name="Parey E."/>
            <person name="Louis A."/>
            <person name="Montfort J."/>
            <person name="Bouchez O."/>
            <person name="Roques C."/>
            <person name="Iampietro C."/>
            <person name="Lluch J."/>
            <person name="Castinel A."/>
            <person name="Donnadieu C."/>
            <person name="Desvignes T."/>
            <person name="Floi Bucao C."/>
            <person name="Jouanno E."/>
            <person name="Wen M."/>
            <person name="Mejri S."/>
            <person name="Dirks R."/>
            <person name="Jansen H."/>
            <person name="Henkel C."/>
            <person name="Chen W.J."/>
            <person name="Zahm M."/>
            <person name="Cabau C."/>
            <person name="Klopp C."/>
            <person name="Thompson A.W."/>
            <person name="Robinson-Rechavi M."/>
            <person name="Braasch I."/>
            <person name="Lecointre G."/>
            <person name="Bobe J."/>
            <person name="Postlethwait J.H."/>
            <person name="Berthelot C."/>
            <person name="Roest Crollius H."/>
            <person name="Guiguen Y."/>
        </authorList>
    </citation>
    <scope>NUCLEOTIDE SEQUENCE</scope>
    <source>
        <strain evidence="3">NC1722</strain>
    </source>
</reference>